<organism evidence="1 2">
    <name type="scientific">Streblomastix strix</name>
    <dbReference type="NCBI Taxonomy" id="222440"/>
    <lineage>
        <taxon>Eukaryota</taxon>
        <taxon>Metamonada</taxon>
        <taxon>Preaxostyla</taxon>
        <taxon>Oxymonadida</taxon>
        <taxon>Streblomastigidae</taxon>
        <taxon>Streblomastix</taxon>
    </lineage>
</organism>
<proteinExistence type="predicted"/>
<comment type="caution">
    <text evidence="1">The sequence shown here is derived from an EMBL/GenBank/DDBJ whole genome shotgun (WGS) entry which is preliminary data.</text>
</comment>
<evidence type="ECO:0000313" key="1">
    <source>
        <dbReference type="EMBL" id="KAA6375821.1"/>
    </source>
</evidence>
<dbReference type="Proteomes" id="UP000324800">
    <property type="component" value="Unassembled WGS sequence"/>
</dbReference>
<name>A0A5J4V1B1_9EUKA</name>
<sequence>MRLKKQQVQAKGIEWRSFKPESVRARSGQLQNTLDRRWREELVWPTTEPIKQSSMEQTSAYADILKSLSISEEAALGAIMSVNRNELPTWHFTDTYLMILSAGFRFKVIRQSANLYGWQSNHVLNSENQAVSQQIQETLEREAKLYGWNRNSSQNIDNRSIDRIGS</sequence>
<dbReference type="AlphaFoldDB" id="A0A5J4V1B1"/>
<dbReference type="EMBL" id="SNRW01010965">
    <property type="protein sequence ID" value="KAA6375821.1"/>
    <property type="molecule type" value="Genomic_DNA"/>
</dbReference>
<gene>
    <name evidence="1" type="ORF">EZS28_028654</name>
</gene>
<protein>
    <submittedName>
        <fullName evidence="1">Uncharacterized protein</fullName>
    </submittedName>
</protein>
<reference evidence="1 2" key="1">
    <citation type="submission" date="2019-03" db="EMBL/GenBank/DDBJ databases">
        <title>Single cell metagenomics reveals metabolic interactions within the superorganism composed of flagellate Streblomastix strix and complex community of Bacteroidetes bacteria on its surface.</title>
        <authorList>
            <person name="Treitli S.C."/>
            <person name="Kolisko M."/>
            <person name="Husnik F."/>
            <person name="Keeling P."/>
            <person name="Hampl V."/>
        </authorList>
    </citation>
    <scope>NUCLEOTIDE SEQUENCE [LARGE SCALE GENOMIC DNA]</scope>
    <source>
        <strain evidence="1">ST1C</strain>
    </source>
</reference>
<accession>A0A5J4V1B1</accession>
<evidence type="ECO:0000313" key="2">
    <source>
        <dbReference type="Proteomes" id="UP000324800"/>
    </source>
</evidence>